<organism evidence="2 3">
    <name type="scientific">Fusarium mundagurra</name>
    <dbReference type="NCBI Taxonomy" id="1567541"/>
    <lineage>
        <taxon>Eukaryota</taxon>
        <taxon>Fungi</taxon>
        <taxon>Dikarya</taxon>
        <taxon>Ascomycota</taxon>
        <taxon>Pezizomycotina</taxon>
        <taxon>Sordariomycetes</taxon>
        <taxon>Hypocreomycetidae</taxon>
        <taxon>Hypocreales</taxon>
        <taxon>Nectriaceae</taxon>
        <taxon>Fusarium</taxon>
        <taxon>Fusarium fujikuroi species complex</taxon>
    </lineage>
</organism>
<evidence type="ECO:0000313" key="3">
    <source>
        <dbReference type="Proteomes" id="UP000544331"/>
    </source>
</evidence>
<feature type="compositionally biased region" description="Polar residues" evidence="1">
    <location>
        <begin position="101"/>
        <end position="112"/>
    </location>
</feature>
<gene>
    <name evidence="2" type="ORF">FMUND_4083</name>
</gene>
<dbReference type="Proteomes" id="UP000544331">
    <property type="component" value="Unassembled WGS sequence"/>
</dbReference>
<feature type="region of interest" description="Disordered" evidence="1">
    <location>
        <begin position="97"/>
        <end position="145"/>
    </location>
</feature>
<evidence type="ECO:0000256" key="1">
    <source>
        <dbReference type="SAM" id="MobiDB-lite"/>
    </source>
</evidence>
<name>A0A8H5YX34_9HYPO</name>
<protein>
    <submittedName>
        <fullName evidence="2">Uncharacterized protein</fullName>
    </submittedName>
</protein>
<sequence>MRTTQNNNTAGPDSFFNSEFTTYHLQRNLTAPHHHHTRIEQNSKLGSLISTNPKTSFASATQKPRIDVSLAKTSYSQNYQSQVSIAQRFDHTMVETPAFSLASTSRGQQGSPPLSGADHRDEQSCGKSVQGARACESESQDEIDI</sequence>
<proteinExistence type="predicted"/>
<feature type="region of interest" description="Disordered" evidence="1">
    <location>
        <begin position="31"/>
        <end position="63"/>
    </location>
</feature>
<dbReference type="AlphaFoldDB" id="A0A8H5YX34"/>
<reference evidence="2 3" key="1">
    <citation type="submission" date="2020-05" db="EMBL/GenBank/DDBJ databases">
        <title>Identification and distribution of gene clusters putatively required for synthesis of sphingolipid metabolism inhibitors in phylogenetically diverse species of the filamentous fungus Fusarium.</title>
        <authorList>
            <person name="Kim H.-S."/>
            <person name="Busman M."/>
            <person name="Brown D.W."/>
            <person name="Divon H."/>
            <person name="Uhlig S."/>
            <person name="Proctor R.H."/>
        </authorList>
    </citation>
    <scope>NUCLEOTIDE SEQUENCE [LARGE SCALE GENOMIC DNA]</scope>
    <source>
        <strain evidence="2 3">NRRL 66235</strain>
    </source>
</reference>
<keyword evidence="3" id="KW-1185">Reference proteome</keyword>
<feature type="compositionally biased region" description="Polar residues" evidence="1">
    <location>
        <begin position="40"/>
        <end position="62"/>
    </location>
</feature>
<evidence type="ECO:0000313" key="2">
    <source>
        <dbReference type="EMBL" id="KAF5720635.1"/>
    </source>
</evidence>
<accession>A0A8H5YX34</accession>
<dbReference type="EMBL" id="JAAOAN010000128">
    <property type="protein sequence ID" value="KAF5720635.1"/>
    <property type="molecule type" value="Genomic_DNA"/>
</dbReference>
<comment type="caution">
    <text evidence="2">The sequence shown here is derived from an EMBL/GenBank/DDBJ whole genome shotgun (WGS) entry which is preliminary data.</text>
</comment>